<dbReference type="AlphaFoldDB" id="A0A447UMA8"/>
<keyword evidence="4 6" id="KW-0862">Zinc</keyword>
<keyword evidence="2 6" id="KW-0479">Metal-binding</keyword>
<sequence length="76" mass="9120">MVQRIYGVTARERNDVDVWHPDVRFFELYDENNELRGSFYLDLYAREHKRGGAWMDGLRRPDAQSRMARCKNRSPT</sequence>
<keyword evidence="5 6" id="KW-0482">Metalloprotease</keyword>
<evidence type="ECO:0000313" key="8">
    <source>
        <dbReference type="EMBL" id="VEB90846.1"/>
    </source>
</evidence>
<evidence type="ECO:0000256" key="5">
    <source>
        <dbReference type="ARBA" id="ARBA00023049"/>
    </source>
</evidence>
<feature type="domain" description="DCD" evidence="7">
    <location>
        <begin position="1"/>
        <end position="76"/>
    </location>
</feature>
<evidence type="ECO:0000256" key="2">
    <source>
        <dbReference type="ARBA" id="ARBA00022723"/>
    </source>
</evidence>
<dbReference type="SUPFAM" id="SSF55486">
    <property type="entry name" value="Metalloproteases ('zincins'), catalytic domain"/>
    <property type="match status" value="1"/>
</dbReference>
<evidence type="ECO:0000259" key="7">
    <source>
        <dbReference type="PROSITE" id="PS51222"/>
    </source>
</evidence>
<gene>
    <name evidence="8" type="primary">prlC_2</name>
    <name evidence="8" type="ORF">NCTC11075_02666</name>
</gene>
<dbReference type="Gene3D" id="1.10.1370.40">
    <property type="match status" value="1"/>
</dbReference>
<evidence type="ECO:0000256" key="6">
    <source>
        <dbReference type="RuleBase" id="RU003435"/>
    </source>
</evidence>
<dbReference type="GO" id="GO:0046872">
    <property type="term" value="F:metal ion binding"/>
    <property type="evidence" value="ECO:0007669"/>
    <property type="project" value="UniProtKB-UniRule"/>
</dbReference>
<dbReference type="Pfam" id="PF01432">
    <property type="entry name" value="Peptidase_M3"/>
    <property type="match status" value="1"/>
</dbReference>
<organism evidence="8 9">
    <name type="scientific">Citrobacter koseri</name>
    <name type="common">Citrobacter diversus</name>
    <dbReference type="NCBI Taxonomy" id="545"/>
    <lineage>
        <taxon>Bacteria</taxon>
        <taxon>Pseudomonadati</taxon>
        <taxon>Pseudomonadota</taxon>
        <taxon>Gammaproteobacteria</taxon>
        <taxon>Enterobacterales</taxon>
        <taxon>Enterobacteriaceae</taxon>
        <taxon>Citrobacter</taxon>
    </lineage>
</organism>
<dbReference type="PANTHER" id="PTHR43660">
    <property type="entry name" value="DIPEPTIDYL CARBOXYPEPTIDASE"/>
    <property type="match status" value="1"/>
</dbReference>
<evidence type="ECO:0000256" key="4">
    <source>
        <dbReference type="ARBA" id="ARBA00022833"/>
    </source>
</evidence>
<evidence type="ECO:0000256" key="1">
    <source>
        <dbReference type="ARBA" id="ARBA00022670"/>
    </source>
</evidence>
<reference evidence="8 9" key="1">
    <citation type="submission" date="2018-12" db="EMBL/GenBank/DDBJ databases">
        <authorList>
            <consortium name="Pathogen Informatics"/>
        </authorList>
    </citation>
    <scope>NUCLEOTIDE SEQUENCE [LARGE SCALE GENOMIC DNA]</scope>
    <source>
        <strain evidence="8 9">NCTC11075</strain>
    </source>
</reference>
<evidence type="ECO:0000313" key="9">
    <source>
        <dbReference type="Proteomes" id="UP000270272"/>
    </source>
</evidence>
<dbReference type="InterPro" id="IPR013989">
    <property type="entry name" value="Dev_and_cell_death_domain"/>
</dbReference>
<evidence type="ECO:0000256" key="3">
    <source>
        <dbReference type="ARBA" id="ARBA00022801"/>
    </source>
</evidence>
<dbReference type="PANTHER" id="PTHR43660:SF1">
    <property type="entry name" value="DIPEPTIDYL CARBOXYPEPTIDASE"/>
    <property type="match status" value="1"/>
</dbReference>
<name>A0A447UMA8_CITKO</name>
<proteinExistence type="inferred from homology"/>
<dbReference type="GO" id="GO:0004222">
    <property type="term" value="F:metalloendopeptidase activity"/>
    <property type="evidence" value="ECO:0007669"/>
    <property type="project" value="UniProtKB-EC"/>
</dbReference>
<dbReference type="Proteomes" id="UP000270272">
    <property type="component" value="Chromosome"/>
</dbReference>
<dbReference type="GO" id="GO:0006508">
    <property type="term" value="P:proteolysis"/>
    <property type="evidence" value="ECO:0007669"/>
    <property type="project" value="UniProtKB-KW"/>
</dbReference>
<accession>A0A447UMA8</accession>
<dbReference type="EC" id="3.4.24.70" evidence="8"/>
<dbReference type="PROSITE" id="PS51222">
    <property type="entry name" value="DCD"/>
    <property type="match status" value="1"/>
</dbReference>
<dbReference type="EMBL" id="LR134204">
    <property type="protein sequence ID" value="VEB90846.1"/>
    <property type="molecule type" value="Genomic_DNA"/>
</dbReference>
<keyword evidence="1 6" id="KW-0645">Protease</keyword>
<dbReference type="InterPro" id="IPR045090">
    <property type="entry name" value="Pept_M3A_M3B"/>
</dbReference>
<keyword evidence="3 6" id="KW-0378">Hydrolase</keyword>
<comment type="similarity">
    <text evidence="6">Belongs to the peptidase M3 family.</text>
</comment>
<protein>
    <submittedName>
        <fullName evidence="8">Oligopeptidase A</fullName>
        <ecNumber evidence="8">3.4.24.70</ecNumber>
    </submittedName>
</protein>
<dbReference type="InterPro" id="IPR001567">
    <property type="entry name" value="Pept_M3A_M3B_dom"/>
</dbReference>
<comment type="cofactor">
    <cofactor evidence="6">
        <name>Zn(2+)</name>
        <dbReference type="ChEBI" id="CHEBI:29105"/>
    </cofactor>
    <text evidence="6">Binds 1 zinc ion.</text>
</comment>